<dbReference type="AlphaFoldDB" id="A0A0K2SZG7"/>
<organism evidence="1">
    <name type="scientific">Lepeophtheirus salmonis</name>
    <name type="common">Salmon louse</name>
    <name type="synonym">Caligus salmonis</name>
    <dbReference type="NCBI Taxonomy" id="72036"/>
    <lineage>
        <taxon>Eukaryota</taxon>
        <taxon>Metazoa</taxon>
        <taxon>Ecdysozoa</taxon>
        <taxon>Arthropoda</taxon>
        <taxon>Crustacea</taxon>
        <taxon>Multicrustacea</taxon>
        <taxon>Hexanauplia</taxon>
        <taxon>Copepoda</taxon>
        <taxon>Siphonostomatoida</taxon>
        <taxon>Caligidae</taxon>
        <taxon>Lepeophtheirus</taxon>
    </lineage>
</organism>
<reference evidence="1" key="1">
    <citation type="submission" date="2014-05" db="EMBL/GenBank/DDBJ databases">
        <authorList>
            <person name="Chronopoulou M."/>
        </authorList>
    </citation>
    <scope>NUCLEOTIDE SEQUENCE</scope>
    <source>
        <tissue evidence="1">Whole organism</tissue>
    </source>
</reference>
<dbReference type="EMBL" id="HACA01001787">
    <property type="protein sequence ID" value="CDW19148.1"/>
    <property type="molecule type" value="Transcribed_RNA"/>
</dbReference>
<proteinExistence type="predicted"/>
<protein>
    <submittedName>
        <fullName evidence="1">Uncharacterized protein</fullName>
    </submittedName>
</protein>
<evidence type="ECO:0000313" key="1">
    <source>
        <dbReference type="EMBL" id="CDW19148.1"/>
    </source>
</evidence>
<name>A0A0K2SZG7_LEPSM</name>
<sequence>MTDWNLKRLCWLQLLKYNARCHIFYSYKKNPYVRPTQIYKNNDNFNLYK</sequence>
<accession>A0A0K2SZG7</accession>